<dbReference type="InterPro" id="IPR000073">
    <property type="entry name" value="AB_hydrolase_1"/>
</dbReference>
<evidence type="ECO:0000313" key="2">
    <source>
        <dbReference type="EMBL" id="MFD0920773.1"/>
    </source>
</evidence>
<dbReference type="Gene3D" id="3.40.50.1820">
    <property type="entry name" value="alpha/beta hydrolase"/>
    <property type="match status" value="1"/>
</dbReference>
<evidence type="ECO:0000259" key="1">
    <source>
        <dbReference type="Pfam" id="PF12697"/>
    </source>
</evidence>
<dbReference type="RefSeq" id="WP_263253933.1">
    <property type="nucleotide sequence ID" value="NZ_BAABLT010000006.1"/>
</dbReference>
<name>A0ABW3FSV8_9PSEU</name>
<organism evidence="2 3">
    <name type="scientific">Saccharopolyspora rosea</name>
    <dbReference type="NCBI Taxonomy" id="524884"/>
    <lineage>
        <taxon>Bacteria</taxon>
        <taxon>Bacillati</taxon>
        <taxon>Actinomycetota</taxon>
        <taxon>Actinomycetes</taxon>
        <taxon>Pseudonocardiales</taxon>
        <taxon>Pseudonocardiaceae</taxon>
        <taxon>Saccharopolyspora</taxon>
    </lineage>
</organism>
<dbReference type="PANTHER" id="PTHR37017">
    <property type="entry name" value="AB HYDROLASE-1 DOMAIN-CONTAINING PROTEIN-RELATED"/>
    <property type="match status" value="1"/>
</dbReference>
<dbReference type="SUPFAM" id="SSF53474">
    <property type="entry name" value="alpha/beta-Hydrolases"/>
    <property type="match status" value="1"/>
</dbReference>
<dbReference type="EMBL" id="JBHTIW010000008">
    <property type="protein sequence ID" value="MFD0920773.1"/>
    <property type="molecule type" value="Genomic_DNA"/>
</dbReference>
<sequence length="235" mass="24438">MAATVVLVHGSFLGPWSWSDVTEVLERFGVGSVVVDLPSGFDGVRGAAGDLHDDAASVREALDAVGGPVVLCGHSYGGAVITEAGAGPHPAVRHLVYVAGAVPDAGQSLTDLSPPPVLGVRESVRWRPDGMLELDAVSARQALFHDCSVERAEQAVALLRPSNPVIGGQAVRAAAWRGVPLTLVRGSRDRMPELVSRAVPRGEVETVVLPTGHCPNWSRPDLLGEVLAEVACSTG</sequence>
<dbReference type="Proteomes" id="UP001597018">
    <property type="component" value="Unassembled WGS sequence"/>
</dbReference>
<proteinExistence type="predicted"/>
<dbReference type="GO" id="GO:0016787">
    <property type="term" value="F:hydrolase activity"/>
    <property type="evidence" value="ECO:0007669"/>
    <property type="project" value="UniProtKB-KW"/>
</dbReference>
<gene>
    <name evidence="2" type="ORF">ACFQ16_13550</name>
</gene>
<keyword evidence="2" id="KW-0378">Hydrolase</keyword>
<dbReference type="Pfam" id="PF12697">
    <property type="entry name" value="Abhydrolase_6"/>
    <property type="match status" value="1"/>
</dbReference>
<accession>A0ABW3FSV8</accession>
<dbReference type="InterPro" id="IPR029058">
    <property type="entry name" value="AB_hydrolase_fold"/>
</dbReference>
<dbReference type="PANTHER" id="PTHR37017:SF11">
    <property type="entry name" value="ESTERASE_LIPASE_THIOESTERASE DOMAIN-CONTAINING PROTEIN"/>
    <property type="match status" value="1"/>
</dbReference>
<keyword evidence="3" id="KW-1185">Reference proteome</keyword>
<feature type="domain" description="AB hydrolase-1" evidence="1">
    <location>
        <begin position="5"/>
        <end position="223"/>
    </location>
</feature>
<comment type="caution">
    <text evidence="2">The sequence shown here is derived from an EMBL/GenBank/DDBJ whole genome shotgun (WGS) entry which is preliminary data.</text>
</comment>
<reference evidence="3" key="1">
    <citation type="journal article" date="2019" name="Int. J. Syst. Evol. Microbiol.">
        <title>The Global Catalogue of Microorganisms (GCM) 10K type strain sequencing project: providing services to taxonomists for standard genome sequencing and annotation.</title>
        <authorList>
            <consortium name="The Broad Institute Genomics Platform"/>
            <consortium name="The Broad Institute Genome Sequencing Center for Infectious Disease"/>
            <person name="Wu L."/>
            <person name="Ma J."/>
        </authorList>
    </citation>
    <scope>NUCLEOTIDE SEQUENCE [LARGE SCALE GENOMIC DNA]</scope>
    <source>
        <strain evidence="3">CCUG 56401</strain>
    </source>
</reference>
<dbReference type="InterPro" id="IPR052897">
    <property type="entry name" value="Sec-Metab_Biosynth_Hydrolase"/>
</dbReference>
<evidence type="ECO:0000313" key="3">
    <source>
        <dbReference type="Proteomes" id="UP001597018"/>
    </source>
</evidence>
<protein>
    <submittedName>
        <fullName evidence="2">Alpha/beta fold hydrolase</fullName>
    </submittedName>
</protein>